<gene>
    <name evidence="6" type="ORF">SUNI508_07198</name>
</gene>
<evidence type="ECO:0000256" key="5">
    <source>
        <dbReference type="SAM" id="Phobius"/>
    </source>
</evidence>
<dbReference type="Proteomes" id="UP001408356">
    <property type="component" value="Unassembled WGS sequence"/>
</dbReference>
<keyword evidence="4 5" id="KW-0472">Membrane</keyword>
<keyword evidence="2 5" id="KW-0812">Transmembrane</keyword>
<dbReference type="PANTHER" id="PTHR23501">
    <property type="entry name" value="MAJOR FACILITATOR SUPERFAMILY"/>
    <property type="match status" value="1"/>
</dbReference>
<evidence type="ECO:0000313" key="7">
    <source>
        <dbReference type="Proteomes" id="UP001408356"/>
    </source>
</evidence>
<evidence type="ECO:0000256" key="2">
    <source>
        <dbReference type="ARBA" id="ARBA00022692"/>
    </source>
</evidence>
<keyword evidence="3 5" id="KW-1133">Transmembrane helix</keyword>
<dbReference type="EMBL" id="JARVKF010000299">
    <property type="protein sequence ID" value="KAK9419712.1"/>
    <property type="molecule type" value="Genomic_DNA"/>
</dbReference>
<protein>
    <submittedName>
        <fullName evidence="6">MFS general substrate transporter</fullName>
    </submittedName>
</protein>
<organism evidence="6 7">
    <name type="scientific">Seiridium unicorne</name>
    <dbReference type="NCBI Taxonomy" id="138068"/>
    <lineage>
        <taxon>Eukaryota</taxon>
        <taxon>Fungi</taxon>
        <taxon>Dikarya</taxon>
        <taxon>Ascomycota</taxon>
        <taxon>Pezizomycotina</taxon>
        <taxon>Sordariomycetes</taxon>
        <taxon>Xylariomycetidae</taxon>
        <taxon>Amphisphaeriales</taxon>
        <taxon>Sporocadaceae</taxon>
        <taxon>Seiridium</taxon>
    </lineage>
</organism>
<reference evidence="6 7" key="1">
    <citation type="journal article" date="2024" name="J. Plant Pathol.">
        <title>Sequence and assembly of the genome of Seiridium unicorne, isolate CBS 538.82, causal agent of cypress canker disease.</title>
        <authorList>
            <person name="Scali E."/>
            <person name="Rocca G.D."/>
            <person name="Danti R."/>
            <person name="Garbelotto M."/>
            <person name="Barberini S."/>
            <person name="Baroncelli R."/>
            <person name="Emiliani G."/>
        </authorList>
    </citation>
    <scope>NUCLEOTIDE SEQUENCE [LARGE SCALE GENOMIC DNA]</scope>
    <source>
        <strain evidence="6 7">BM-138-508</strain>
    </source>
</reference>
<evidence type="ECO:0000313" key="6">
    <source>
        <dbReference type="EMBL" id="KAK9419712.1"/>
    </source>
</evidence>
<proteinExistence type="predicted"/>
<evidence type="ECO:0000256" key="3">
    <source>
        <dbReference type="ARBA" id="ARBA00022989"/>
    </source>
</evidence>
<keyword evidence="7" id="KW-1185">Reference proteome</keyword>
<accession>A0ABR2UYT2</accession>
<dbReference type="PANTHER" id="PTHR23501:SF199">
    <property type="entry name" value="MFS EFFLUX TRANSPORTER INPD-RELATED"/>
    <property type="match status" value="1"/>
</dbReference>
<comment type="caution">
    <text evidence="6">The sequence shown here is derived from an EMBL/GenBank/DDBJ whole genome shotgun (WGS) entry which is preliminary data.</text>
</comment>
<evidence type="ECO:0000256" key="4">
    <source>
        <dbReference type="ARBA" id="ARBA00023136"/>
    </source>
</evidence>
<dbReference type="InterPro" id="IPR036259">
    <property type="entry name" value="MFS_trans_sf"/>
</dbReference>
<name>A0ABR2UYT2_9PEZI</name>
<comment type="subcellular location">
    <subcellularLocation>
        <location evidence="1">Membrane</location>
        <topology evidence="1">Multi-pass membrane protein</topology>
    </subcellularLocation>
</comment>
<sequence length="155" mass="16470">MTVGAGLMMTFSANTPQSIWIGYQVLFGFGIGLGQQQAGLAAQTVLHIKDVPVGVSIKFFGQQLGGTVFVSAAQNVFSNRLVSGLPSRRLDIDPKTIVKLGATELNNYMGHGNLQDVLVIYNNAIDQVFMLAAIVAGSSLLGALLTEWKSTKGKK</sequence>
<feature type="transmembrane region" description="Helical" evidence="5">
    <location>
        <begin position="128"/>
        <end position="146"/>
    </location>
</feature>
<evidence type="ECO:0000256" key="1">
    <source>
        <dbReference type="ARBA" id="ARBA00004141"/>
    </source>
</evidence>
<dbReference type="SUPFAM" id="SSF103473">
    <property type="entry name" value="MFS general substrate transporter"/>
    <property type="match status" value="1"/>
</dbReference>